<evidence type="ECO:0000313" key="3">
    <source>
        <dbReference type="Proteomes" id="UP001176059"/>
    </source>
</evidence>
<evidence type="ECO:0008006" key="4">
    <source>
        <dbReference type="Google" id="ProtNLM"/>
    </source>
</evidence>
<comment type="caution">
    <text evidence="2">The sequence shown here is derived from an EMBL/GenBank/DDBJ whole genome shotgun (WGS) entry which is preliminary data.</text>
</comment>
<sequence>RLGDNFPVTGVGKKWTQRLVRKHSDHLHMGWSSPLDEKRGRAVNPHTNEAYFKLLHDTITQNRILEEDTYATDEIGVTEGSGTRERVI</sequence>
<reference evidence="2" key="2">
    <citation type="journal article" date="2023" name="Proc. Natl. Acad. Sci. U.S.A.">
        <title>A global phylogenomic analysis of the shiitake genus Lentinula.</title>
        <authorList>
            <person name="Sierra-Patev S."/>
            <person name="Min B."/>
            <person name="Naranjo-Ortiz M."/>
            <person name="Looney B."/>
            <person name="Konkel Z."/>
            <person name="Slot J.C."/>
            <person name="Sakamoto Y."/>
            <person name="Steenwyk J.L."/>
            <person name="Rokas A."/>
            <person name="Carro J."/>
            <person name="Camarero S."/>
            <person name="Ferreira P."/>
            <person name="Molpeceres G."/>
            <person name="Ruiz-Duenas F.J."/>
            <person name="Serrano A."/>
            <person name="Henrissat B."/>
            <person name="Drula E."/>
            <person name="Hughes K.W."/>
            <person name="Mata J.L."/>
            <person name="Ishikawa N.K."/>
            <person name="Vargas-Isla R."/>
            <person name="Ushijima S."/>
            <person name="Smith C.A."/>
            <person name="Donoghue J."/>
            <person name="Ahrendt S."/>
            <person name="Andreopoulos W."/>
            <person name="He G."/>
            <person name="LaButti K."/>
            <person name="Lipzen A."/>
            <person name="Ng V."/>
            <person name="Riley R."/>
            <person name="Sandor L."/>
            <person name="Barry K."/>
            <person name="Martinez A.T."/>
            <person name="Xiao Y."/>
            <person name="Gibbons J.G."/>
            <person name="Terashima K."/>
            <person name="Grigoriev I.V."/>
            <person name="Hibbett D."/>
        </authorList>
    </citation>
    <scope>NUCLEOTIDE SEQUENCE</scope>
    <source>
        <strain evidence="2">ET3784</strain>
    </source>
</reference>
<reference evidence="2" key="1">
    <citation type="submission" date="2022-08" db="EMBL/GenBank/DDBJ databases">
        <authorList>
            <consortium name="DOE Joint Genome Institute"/>
            <person name="Min B."/>
            <person name="Sierra-Patev S."/>
            <person name="Naranjo-Ortiz M."/>
            <person name="Looney B."/>
            <person name="Konkel Z."/>
            <person name="Slot J.C."/>
            <person name="Sakamoto Y."/>
            <person name="Steenwyk J.L."/>
            <person name="Rokas A."/>
            <person name="Carro J."/>
            <person name="Camarero S."/>
            <person name="Ferreira P."/>
            <person name="Molpeceres G."/>
            <person name="Ruiz-duenas F.J."/>
            <person name="Serrano A."/>
            <person name="Henrissat B."/>
            <person name="Drula E."/>
            <person name="Hughes K.W."/>
            <person name="Mata J.L."/>
            <person name="Ishikawa N.K."/>
            <person name="Vargas-Isla R."/>
            <person name="Ushijima S."/>
            <person name="Smith C.A."/>
            <person name="Ahrendt S."/>
            <person name="Andreopoulos W."/>
            <person name="He G."/>
            <person name="LaButti K."/>
            <person name="Lipzen A."/>
            <person name="Ng V."/>
            <person name="Riley R."/>
            <person name="Sandor L."/>
            <person name="Barry K."/>
            <person name="Martinez A.T."/>
            <person name="Xiao Y."/>
            <person name="Gibbons J.G."/>
            <person name="Terashima K."/>
            <person name="Hibbett D.S."/>
            <person name="Grigoriev I.V."/>
        </authorList>
    </citation>
    <scope>NUCLEOTIDE SEQUENCE</scope>
    <source>
        <strain evidence="2">ET3784</strain>
    </source>
</reference>
<dbReference type="EMBL" id="JANVFO010000034">
    <property type="protein sequence ID" value="KAJ3730973.1"/>
    <property type="molecule type" value="Genomic_DNA"/>
</dbReference>
<organism evidence="2 3">
    <name type="scientific">Lentinula guzmanii</name>
    <dbReference type="NCBI Taxonomy" id="2804957"/>
    <lineage>
        <taxon>Eukaryota</taxon>
        <taxon>Fungi</taxon>
        <taxon>Dikarya</taxon>
        <taxon>Basidiomycota</taxon>
        <taxon>Agaricomycotina</taxon>
        <taxon>Agaricomycetes</taxon>
        <taxon>Agaricomycetidae</taxon>
        <taxon>Agaricales</taxon>
        <taxon>Marasmiineae</taxon>
        <taxon>Omphalotaceae</taxon>
        <taxon>Lentinula</taxon>
    </lineage>
</organism>
<feature type="non-terminal residue" evidence="2">
    <location>
        <position position="88"/>
    </location>
</feature>
<name>A0AA38JNR1_9AGAR</name>
<evidence type="ECO:0000313" key="2">
    <source>
        <dbReference type="EMBL" id="KAJ3730973.1"/>
    </source>
</evidence>
<dbReference type="AlphaFoldDB" id="A0AA38JNR1"/>
<keyword evidence="3" id="KW-1185">Reference proteome</keyword>
<evidence type="ECO:0000313" key="1">
    <source>
        <dbReference type="EMBL" id="KAJ3717255.1"/>
    </source>
</evidence>
<gene>
    <name evidence="1" type="ORF">DFJ43DRAFT_963735</name>
    <name evidence="2" type="ORF">DFJ43DRAFT_968075</name>
</gene>
<accession>A0AA38JNR1</accession>
<feature type="non-terminal residue" evidence="2">
    <location>
        <position position="1"/>
    </location>
</feature>
<proteinExistence type="predicted"/>
<dbReference type="EMBL" id="JANVFO010000075">
    <property type="protein sequence ID" value="KAJ3717255.1"/>
    <property type="molecule type" value="Genomic_DNA"/>
</dbReference>
<dbReference type="Proteomes" id="UP001176059">
    <property type="component" value="Unassembled WGS sequence"/>
</dbReference>
<protein>
    <recommendedName>
        <fullName evidence="4">HTH CENPB-type domain-containing protein</fullName>
    </recommendedName>
</protein>